<reference evidence="4" key="1">
    <citation type="submission" date="2021-11" db="EMBL/GenBank/DDBJ databases">
        <authorList>
            <person name="Rodrigo-Torres L."/>
            <person name="Arahal R. D."/>
            <person name="Lucena T."/>
        </authorList>
    </citation>
    <scope>NUCLEOTIDE SEQUENCE</scope>
    <source>
        <strain evidence="4">CECT 7929</strain>
    </source>
</reference>
<feature type="signal peptide" evidence="1">
    <location>
        <begin position="1"/>
        <end position="23"/>
    </location>
</feature>
<evidence type="ECO:0000313" key="4">
    <source>
        <dbReference type="EMBL" id="CAH0534292.1"/>
    </source>
</evidence>
<proteinExistence type="predicted"/>
<organism evidence="4 5">
    <name type="scientific">Vibrio stylophorae</name>
    <dbReference type="NCBI Taxonomy" id="659351"/>
    <lineage>
        <taxon>Bacteria</taxon>
        <taxon>Pseudomonadati</taxon>
        <taxon>Pseudomonadota</taxon>
        <taxon>Gammaproteobacteria</taxon>
        <taxon>Vibrionales</taxon>
        <taxon>Vibrionaceae</taxon>
        <taxon>Vibrio</taxon>
    </lineage>
</organism>
<feature type="domain" description="Capsule biosynthesis GfcC-like C-terminal" evidence="2">
    <location>
        <begin position="188"/>
        <end position="272"/>
    </location>
</feature>
<dbReference type="Proteomes" id="UP000838672">
    <property type="component" value="Unassembled WGS sequence"/>
</dbReference>
<dbReference type="Pfam" id="PF06251">
    <property type="entry name" value="Caps_syn_GfcC_C"/>
    <property type="match status" value="1"/>
</dbReference>
<gene>
    <name evidence="4" type="ORF">VST7929_02208</name>
</gene>
<keyword evidence="1" id="KW-0732">Signal</keyword>
<name>A0ABM8ZVD9_9VIBR</name>
<feature type="domain" description="Capsule biosynthesis GfcC-like N-terminal" evidence="3">
    <location>
        <begin position="72"/>
        <end position="169"/>
    </location>
</feature>
<protein>
    <recommendedName>
        <fullName evidence="6">Polysaccharide synthesis</fullName>
    </recommendedName>
</protein>
<dbReference type="EMBL" id="CAKLDI010000001">
    <property type="protein sequence ID" value="CAH0534292.1"/>
    <property type="molecule type" value="Genomic_DNA"/>
</dbReference>
<evidence type="ECO:0000313" key="5">
    <source>
        <dbReference type="Proteomes" id="UP000838672"/>
    </source>
</evidence>
<dbReference type="Pfam" id="PF20616">
    <property type="entry name" value="Caps_syn_GfcC_N"/>
    <property type="match status" value="1"/>
</dbReference>
<dbReference type="Gene3D" id="3.10.560.10">
    <property type="entry name" value="Outer membrane lipoprotein wza domain like"/>
    <property type="match status" value="1"/>
</dbReference>
<evidence type="ECO:0008006" key="6">
    <source>
        <dbReference type="Google" id="ProtNLM"/>
    </source>
</evidence>
<dbReference type="RefSeq" id="WP_237466750.1">
    <property type="nucleotide sequence ID" value="NZ_CAKLDI010000001.1"/>
</dbReference>
<accession>A0ABM8ZVD9</accession>
<dbReference type="InterPro" id="IPR010425">
    <property type="entry name" value="Caps_synth_GfcC-like_C"/>
</dbReference>
<sequence>MKKLYRLFFTAIIFSLSGQLVLAQQHALTQQQTRLTVKTSSQERAKSQLIFEGSPRVSQLIDEGLKLRPKTLQSAHQTSGVYWLGSGLFEQSRPDNALSTSLTQTLQQLTQLEQSAVKNENMPRALSIQSLTQFLNRSVFKPRVNVTIDPDLYLLGNAVNPQISGDLLLLLPTRPNHVWVTGNVVKTMKLPFQATQSAKDYLEQASILRYMGLDEVYVIQPNGHLEIHTVAYWNENSRGIAPGAIIYVPYFNLPSSQKGLNQVIPELLKHRVM</sequence>
<feature type="chain" id="PRO_5045429996" description="Polysaccharide synthesis" evidence="1">
    <location>
        <begin position="24"/>
        <end position="273"/>
    </location>
</feature>
<comment type="caution">
    <text evidence="4">The sequence shown here is derived from an EMBL/GenBank/DDBJ whole genome shotgun (WGS) entry which is preliminary data.</text>
</comment>
<evidence type="ECO:0000256" key="1">
    <source>
        <dbReference type="SAM" id="SignalP"/>
    </source>
</evidence>
<evidence type="ECO:0000259" key="2">
    <source>
        <dbReference type="Pfam" id="PF06251"/>
    </source>
</evidence>
<evidence type="ECO:0000259" key="3">
    <source>
        <dbReference type="Pfam" id="PF20616"/>
    </source>
</evidence>
<dbReference type="InterPro" id="IPR046459">
    <property type="entry name" value="Caps_syn_GfcC_N"/>
</dbReference>
<keyword evidence="5" id="KW-1185">Reference proteome</keyword>